<comment type="similarity">
    <text evidence="1">Belongs to the GppA/Ppx family.</text>
</comment>
<organism evidence="3 4">
    <name type="scientific">Pallidibacillus pasinlerensis</name>
    <dbReference type="NCBI Taxonomy" id="2703818"/>
    <lineage>
        <taxon>Bacteria</taxon>
        <taxon>Bacillati</taxon>
        <taxon>Bacillota</taxon>
        <taxon>Bacilli</taxon>
        <taxon>Bacillales</taxon>
        <taxon>Bacillaceae</taxon>
        <taxon>Pallidibacillus</taxon>
    </lineage>
</organism>
<dbReference type="RefSeq" id="WP_161919956.1">
    <property type="nucleotide sequence ID" value="NZ_JAACYS010000015.1"/>
</dbReference>
<proteinExistence type="inferred from homology"/>
<evidence type="ECO:0000313" key="3">
    <source>
        <dbReference type="EMBL" id="NCU17118.1"/>
    </source>
</evidence>
<sequence>MDSKLYAVIDIGSNTNRLVIFKKDGYGRLNEIENVKSVTRLRNYLDEEGNLSQEGIVTLLKTLRSFKEIVKTYSIHTLICAATATIRVAKNREKIKKIVNEQIGWDLEILTEEEEAFYGYLSVVNSTNIHEGLTIDLGGASTEITYFNDRKMVYSHSFPFGSLSLKYIFNEMKDINELELYINNQLSAIPWLRNLQTPLIGIGGSARNLAQIDQFQKNYPMGGLHQYKMTGPDLERLVSYLSSLSVQQLQKLEGLSKDRADTIVPAAIVFSCVYKYINASSFIVSKKGLREGIFYKELYKDMEFTLAPSVIKNSIQELVIDYGQNEAQINHVESLTYSLYEQLKNFKLVHLTEDDWQLLQLAIPVYYL</sequence>
<dbReference type="InterPro" id="IPR043129">
    <property type="entry name" value="ATPase_NBD"/>
</dbReference>
<reference evidence="3 4" key="1">
    <citation type="submission" date="2020-01" db="EMBL/GenBank/DDBJ databases">
        <title>A novel Bacillus sp. from Pasinler.</title>
        <authorList>
            <person name="Adiguzel A."/>
            <person name="Ay H."/>
            <person name="Baltaci M.O."/>
        </authorList>
    </citation>
    <scope>NUCLEOTIDE SEQUENCE [LARGE SCALE GENOMIC DNA]</scope>
    <source>
        <strain evidence="3 4">P1</strain>
    </source>
</reference>
<dbReference type="Proteomes" id="UP000743899">
    <property type="component" value="Unassembled WGS sequence"/>
</dbReference>
<feature type="domain" description="Ppx/GppA phosphatase N-terminal" evidence="2">
    <location>
        <begin position="20"/>
        <end position="299"/>
    </location>
</feature>
<evidence type="ECO:0000313" key="4">
    <source>
        <dbReference type="Proteomes" id="UP000743899"/>
    </source>
</evidence>
<name>A0ABX0A130_9BACI</name>
<dbReference type="Pfam" id="PF02541">
    <property type="entry name" value="Ppx-GppA"/>
    <property type="match status" value="1"/>
</dbReference>
<feature type="non-terminal residue" evidence="3">
    <location>
        <position position="368"/>
    </location>
</feature>
<dbReference type="PANTHER" id="PTHR30005">
    <property type="entry name" value="EXOPOLYPHOSPHATASE"/>
    <property type="match status" value="1"/>
</dbReference>
<dbReference type="PANTHER" id="PTHR30005:SF0">
    <property type="entry name" value="RETROGRADE REGULATION PROTEIN 2"/>
    <property type="match status" value="1"/>
</dbReference>
<gene>
    <name evidence="3" type="ORF">GW534_04935</name>
</gene>
<dbReference type="InterPro" id="IPR003695">
    <property type="entry name" value="Ppx_GppA_N"/>
</dbReference>
<protein>
    <submittedName>
        <fullName evidence="3">Ppx/GppA family phosphatase</fullName>
    </submittedName>
</protein>
<keyword evidence="4" id="KW-1185">Reference proteome</keyword>
<accession>A0ABX0A130</accession>
<dbReference type="Gene3D" id="3.30.420.150">
    <property type="entry name" value="Exopolyphosphatase. Domain 2"/>
    <property type="match status" value="1"/>
</dbReference>
<dbReference type="EMBL" id="JAACYS010000015">
    <property type="protein sequence ID" value="NCU17118.1"/>
    <property type="molecule type" value="Genomic_DNA"/>
</dbReference>
<dbReference type="Gene3D" id="3.30.420.40">
    <property type="match status" value="1"/>
</dbReference>
<evidence type="ECO:0000256" key="1">
    <source>
        <dbReference type="ARBA" id="ARBA00007125"/>
    </source>
</evidence>
<dbReference type="InterPro" id="IPR050273">
    <property type="entry name" value="GppA/Ppx_hydrolase"/>
</dbReference>
<dbReference type="SUPFAM" id="SSF53067">
    <property type="entry name" value="Actin-like ATPase domain"/>
    <property type="match status" value="2"/>
</dbReference>
<comment type="caution">
    <text evidence="3">The sequence shown here is derived from an EMBL/GenBank/DDBJ whole genome shotgun (WGS) entry which is preliminary data.</text>
</comment>
<evidence type="ECO:0000259" key="2">
    <source>
        <dbReference type="Pfam" id="PF02541"/>
    </source>
</evidence>
<dbReference type="CDD" id="cd24052">
    <property type="entry name" value="ASKHA_NBD_HpPPX-GppA-like"/>
    <property type="match status" value="1"/>
</dbReference>